<evidence type="ECO:0000313" key="3">
    <source>
        <dbReference type="Proteomes" id="UP000887458"/>
    </source>
</evidence>
<proteinExistence type="predicted"/>
<protein>
    <recommendedName>
        <fullName evidence="4">ER-bound oxygenase mpaB/mpaB'/Rubber oxygenase catalytic domain-containing protein</fullName>
    </recommendedName>
</protein>
<keyword evidence="1" id="KW-1133">Transmembrane helix</keyword>
<dbReference type="PANTHER" id="PTHR37159">
    <property type="entry name" value="GH11867P"/>
    <property type="match status" value="1"/>
</dbReference>
<sequence length="353" mass="42256">MSILDKSSHKIFDEQGSRLLVEYEKNSNGKSPNNNPHLPPWFNLKKFRRIKPLVNQYFFSIFLAHFCGLLILVFIRSIYQTLSKTGKSKNLVTIFYRYLHTCLFVKKWYEGQIWIENDPAYQSLQMVKNMHQTVSDQQNKGRIDENDEKSISLRDMTLTQFAFAGLLVLSPKKYGFSNRKEDIETMIYFWSVIGYMLGIDDDYNLFIGDDVETIRQRCWVIFRENFRPSLLSVADTTTNDNDDDRIRMARQIIESSNQYIYGLRYGSCMKFIWQSLQIESEYPLLNREEKFWYYQMKIVIEKCYQFTIVRFLLNQLLRLSFYLMQFDFMRGFKIRQLSQMDHQVLTKSPKLIQ</sequence>
<comment type="caution">
    <text evidence="2">The sequence shown here is derived from an EMBL/GenBank/DDBJ whole genome shotgun (WGS) entry which is preliminary data.</text>
</comment>
<keyword evidence="1" id="KW-0812">Transmembrane</keyword>
<reference evidence="2 3" key="1">
    <citation type="journal article" date="2018" name="J. Allergy Clin. Immunol.">
        <title>High-quality assembly of Dermatophagoides pteronyssinus genome and transcriptome reveals a wide range of novel allergens.</title>
        <authorList>
            <person name="Liu X.Y."/>
            <person name="Yang K.Y."/>
            <person name="Wang M.Q."/>
            <person name="Kwok J.S."/>
            <person name="Zeng X."/>
            <person name="Yang Z."/>
            <person name="Xiao X.J."/>
            <person name="Lau C.P."/>
            <person name="Li Y."/>
            <person name="Huang Z.M."/>
            <person name="Ba J.G."/>
            <person name="Yim A.K."/>
            <person name="Ouyang C.Y."/>
            <person name="Ngai S.M."/>
            <person name="Chan T.F."/>
            <person name="Leung E.L."/>
            <person name="Liu L."/>
            <person name="Liu Z.G."/>
            <person name="Tsui S.K."/>
        </authorList>
    </citation>
    <scope>NUCLEOTIDE SEQUENCE [LARGE SCALE GENOMIC DNA]</scope>
    <source>
        <strain evidence="2">Derp</strain>
    </source>
</reference>
<keyword evidence="1" id="KW-0472">Membrane</keyword>
<accession>A0ABQ8J4T9</accession>
<evidence type="ECO:0000256" key="1">
    <source>
        <dbReference type="SAM" id="Phobius"/>
    </source>
</evidence>
<evidence type="ECO:0000313" key="2">
    <source>
        <dbReference type="EMBL" id="KAH9417491.1"/>
    </source>
</evidence>
<keyword evidence="3" id="KW-1185">Reference proteome</keyword>
<dbReference type="EMBL" id="NJHN03000077">
    <property type="protein sequence ID" value="KAH9417491.1"/>
    <property type="molecule type" value="Genomic_DNA"/>
</dbReference>
<feature type="transmembrane region" description="Helical" evidence="1">
    <location>
        <begin position="57"/>
        <end position="79"/>
    </location>
</feature>
<reference evidence="2 3" key="2">
    <citation type="journal article" date="2022" name="Mol. Biol. Evol.">
        <title>Comparative Genomics Reveals Insights into the Divergent Evolution of Astigmatic Mites and Household Pest Adaptations.</title>
        <authorList>
            <person name="Xiong Q."/>
            <person name="Wan A.T."/>
            <person name="Liu X."/>
            <person name="Fung C.S."/>
            <person name="Xiao X."/>
            <person name="Malainual N."/>
            <person name="Hou J."/>
            <person name="Wang L."/>
            <person name="Wang M."/>
            <person name="Yang K.Y."/>
            <person name="Cui Y."/>
            <person name="Leung E.L."/>
            <person name="Nong W."/>
            <person name="Shin S.K."/>
            <person name="Au S.W."/>
            <person name="Jeong K.Y."/>
            <person name="Chew F.T."/>
            <person name="Hui J.H."/>
            <person name="Leung T.F."/>
            <person name="Tungtrongchitr A."/>
            <person name="Zhong N."/>
            <person name="Liu Z."/>
            <person name="Tsui S.K."/>
        </authorList>
    </citation>
    <scope>NUCLEOTIDE SEQUENCE [LARGE SCALE GENOMIC DNA]</scope>
    <source>
        <strain evidence="2">Derp</strain>
    </source>
</reference>
<organism evidence="2 3">
    <name type="scientific">Dermatophagoides pteronyssinus</name>
    <name type="common">European house dust mite</name>
    <dbReference type="NCBI Taxonomy" id="6956"/>
    <lineage>
        <taxon>Eukaryota</taxon>
        <taxon>Metazoa</taxon>
        <taxon>Ecdysozoa</taxon>
        <taxon>Arthropoda</taxon>
        <taxon>Chelicerata</taxon>
        <taxon>Arachnida</taxon>
        <taxon>Acari</taxon>
        <taxon>Acariformes</taxon>
        <taxon>Sarcoptiformes</taxon>
        <taxon>Astigmata</taxon>
        <taxon>Psoroptidia</taxon>
        <taxon>Analgoidea</taxon>
        <taxon>Pyroglyphidae</taxon>
        <taxon>Dermatophagoidinae</taxon>
        <taxon>Dermatophagoides</taxon>
    </lineage>
</organism>
<name>A0ABQ8J4T9_DERPT</name>
<dbReference type="PANTHER" id="PTHR37159:SF1">
    <property type="entry name" value="GH11867P"/>
    <property type="match status" value="1"/>
</dbReference>
<gene>
    <name evidence="2" type="ORF">DERP_007489</name>
</gene>
<dbReference type="Proteomes" id="UP000887458">
    <property type="component" value="Unassembled WGS sequence"/>
</dbReference>
<evidence type="ECO:0008006" key="4">
    <source>
        <dbReference type="Google" id="ProtNLM"/>
    </source>
</evidence>